<organism evidence="1 2">
    <name type="scientific">Brassica napus</name>
    <name type="common">Rape</name>
    <dbReference type="NCBI Taxonomy" id="3708"/>
    <lineage>
        <taxon>Eukaryota</taxon>
        <taxon>Viridiplantae</taxon>
        <taxon>Streptophyta</taxon>
        <taxon>Embryophyta</taxon>
        <taxon>Tracheophyta</taxon>
        <taxon>Spermatophyta</taxon>
        <taxon>Magnoliopsida</taxon>
        <taxon>eudicotyledons</taxon>
        <taxon>Gunneridae</taxon>
        <taxon>Pentapetalae</taxon>
        <taxon>rosids</taxon>
        <taxon>malvids</taxon>
        <taxon>Brassicales</taxon>
        <taxon>Brassicaceae</taxon>
        <taxon>Brassiceae</taxon>
        <taxon>Brassica</taxon>
    </lineage>
</organism>
<dbReference type="Proteomes" id="UP000824890">
    <property type="component" value="Unassembled WGS sequence"/>
</dbReference>
<proteinExistence type="predicted"/>
<evidence type="ECO:0000313" key="1">
    <source>
        <dbReference type="EMBL" id="KAH0892959.1"/>
    </source>
</evidence>
<accession>A0ABQ8AK61</accession>
<dbReference type="EMBL" id="JAGKQM010000013">
    <property type="protein sequence ID" value="KAH0892959.1"/>
    <property type="molecule type" value="Genomic_DNA"/>
</dbReference>
<gene>
    <name evidence="1" type="ORF">HID58_055388</name>
</gene>
<evidence type="ECO:0000313" key="2">
    <source>
        <dbReference type="Proteomes" id="UP000824890"/>
    </source>
</evidence>
<comment type="caution">
    <text evidence="1">The sequence shown here is derived from an EMBL/GenBank/DDBJ whole genome shotgun (WGS) entry which is preliminary data.</text>
</comment>
<name>A0ABQ8AK61_BRANA</name>
<protein>
    <submittedName>
        <fullName evidence="1">Uncharacterized protein</fullName>
    </submittedName>
</protein>
<reference evidence="1 2" key="1">
    <citation type="submission" date="2021-05" db="EMBL/GenBank/DDBJ databases">
        <title>Genome Assembly of Synthetic Allotetraploid Brassica napus Reveals Homoeologous Exchanges between Subgenomes.</title>
        <authorList>
            <person name="Davis J.T."/>
        </authorList>
    </citation>
    <scope>NUCLEOTIDE SEQUENCE [LARGE SCALE GENOMIC DNA]</scope>
    <source>
        <strain evidence="2">cv. Da-Ae</strain>
        <tissue evidence="1">Seedling</tissue>
    </source>
</reference>
<sequence>MQEPVGYPTSWRTVDGSHPVSCAGEAVAKLIMGVPRRFRWVTFLVRKEALRHSRVWGNVVKLPISAIYDEHQKVKTKKRRPLYTPPPRLARAASLVNGSSSTSAEVVSNHDPLVDSHRRLIGEVFFLRCQVQNMMARRDLLIQQVKVSP</sequence>
<keyword evidence="2" id="KW-1185">Reference proteome</keyword>